<evidence type="ECO:0000313" key="4">
    <source>
        <dbReference type="RefSeq" id="XP_011384867.1"/>
    </source>
</evidence>
<feature type="transmembrane region" description="Helical" evidence="2">
    <location>
        <begin position="130"/>
        <end position="150"/>
    </location>
</feature>
<evidence type="ECO:0000256" key="1">
    <source>
        <dbReference type="SAM" id="MobiDB-lite"/>
    </source>
</evidence>
<evidence type="ECO:0000256" key="2">
    <source>
        <dbReference type="SAM" id="Phobius"/>
    </source>
</evidence>
<dbReference type="KEGG" id="pvp:105310379"/>
<keyword evidence="2" id="KW-1133">Transmembrane helix</keyword>
<proteinExistence type="predicted"/>
<keyword evidence="2" id="KW-0812">Transmembrane</keyword>
<dbReference type="OrthoDB" id="1922221at2759"/>
<evidence type="ECO:0000313" key="3">
    <source>
        <dbReference type="Proteomes" id="UP000515202"/>
    </source>
</evidence>
<accession>A0A6P3RY61</accession>
<feature type="region of interest" description="Disordered" evidence="1">
    <location>
        <begin position="18"/>
        <end position="54"/>
    </location>
</feature>
<keyword evidence="2" id="KW-0472">Membrane</keyword>
<gene>
    <name evidence="4" type="primary">LOC105310379</name>
</gene>
<dbReference type="GeneID" id="105310379"/>
<keyword evidence="3" id="KW-1185">Reference proteome</keyword>
<name>A0A6P3RY61_PTEVA</name>
<organism evidence="3 4">
    <name type="scientific">Pteropus vampyrus</name>
    <name type="common">Large flying fox</name>
    <dbReference type="NCBI Taxonomy" id="132908"/>
    <lineage>
        <taxon>Eukaryota</taxon>
        <taxon>Metazoa</taxon>
        <taxon>Chordata</taxon>
        <taxon>Craniata</taxon>
        <taxon>Vertebrata</taxon>
        <taxon>Euteleostomi</taxon>
        <taxon>Mammalia</taxon>
        <taxon>Eutheria</taxon>
        <taxon>Laurasiatheria</taxon>
        <taxon>Chiroptera</taxon>
        <taxon>Yinpterochiroptera</taxon>
        <taxon>Pteropodoidea</taxon>
        <taxon>Pteropodidae</taxon>
        <taxon>Pteropodinae</taxon>
        <taxon>Pteropus</taxon>
    </lineage>
</organism>
<dbReference type="Proteomes" id="UP000515202">
    <property type="component" value="Unplaced"/>
</dbReference>
<dbReference type="RefSeq" id="XP_011384867.1">
    <property type="nucleotide sequence ID" value="XM_011386565.2"/>
</dbReference>
<protein>
    <submittedName>
        <fullName evidence="4">Exocyst complex component 7-like isoform X1</fullName>
    </submittedName>
</protein>
<dbReference type="AlphaFoldDB" id="A0A6P3RY61"/>
<reference evidence="4" key="1">
    <citation type="submission" date="2025-08" db="UniProtKB">
        <authorList>
            <consortium name="RefSeq"/>
        </authorList>
    </citation>
    <scope>IDENTIFICATION</scope>
    <source>
        <tissue evidence="4">Kidney</tissue>
    </source>
</reference>
<sequence length="152" mass="16169">MNVYYQIRSSQLDRSIRGLKEHFRKSSSSSGVPYSPAVPNKRKDTPTKKPVKRPGTIRKAQNLLKQYSQHGLDGKKGGSNLIPLEGNHPVFLSCSSSSTMCSLAGQGRASAPQEGLGRNPEKGAGWERRVPVPLAVAGAGTGFVALGLILSG</sequence>